<keyword evidence="2" id="KW-1185">Reference proteome</keyword>
<proteinExistence type="predicted"/>
<dbReference type="Proteomes" id="UP001596037">
    <property type="component" value="Unassembled WGS sequence"/>
</dbReference>
<accession>A0ABW0NBU5</accession>
<organism evidence="1 2">
    <name type="scientific">Caenimonas terrae</name>
    <dbReference type="NCBI Taxonomy" id="696074"/>
    <lineage>
        <taxon>Bacteria</taxon>
        <taxon>Pseudomonadati</taxon>
        <taxon>Pseudomonadota</taxon>
        <taxon>Betaproteobacteria</taxon>
        <taxon>Burkholderiales</taxon>
        <taxon>Comamonadaceae</taxon>
        <taxon>Caenimonas</taxon>
    </lineage>
</organism>
<dbReference type="EMBL" id="JBHSMF010000006">
    <property type="protein sequence ID" value="MFC5498121.1"/>
    <property type="molecule type" value="Genomic_DNA"/>
</dbReference>
<dbReference type="RefSeq" id="WP_376850182.1">
    <property type="nucleotide sequence ID" value="NZ_JBHSMF010000006.1"/>
</dbReference>
<evidence type="ECO:0000313" key="1">
    <source>
        <dbReference type="EMBL" id="MFC5498121.1"/>
    </source>
</evidence>
<protein>
    <submittedName>
        <fullName evidence="1">Uncharacterized protein</fullName>
    </submittedName>
</protein>
<comment type="caution">
    <text evidence="1">The sequence shown here is derived from an EMBL/GenBank/DDBJ whole genome shotgun (WGS) entry which is preliminary data.</text>
</comment>
<reference evidence="2" key="1">
    <citation type="journal article" date="2019" name="Int. J. Syst. Evol. Microbiol.">
        <title>The Global Catalogue of Microorganisms (GCM) 10K type strain sequencing project: providing services to taxonomists for standard genome sequencing and annotation.</title>
        <authorList>
            <consortium name="The Broad Institute Genomics Platform"/>
            <consortium name="The Broad Institute Genome Sequencing Center for Infectious Disease"/>
            <person name="Wu L."/>
            <person name="Ma J."/>
        </authorList>
    </citation>
    <scope>NUCLEOTIDE SEQUENCE [LARGE SCALE GENOMIC DNA]</scope>
    <source>
        <strain evidence="2">CCUG 57401</strain>
    </source>
</reference>
<gene>
    <name evidence="1" type="ORF">ACFPOE_11295</name>
</gene>
<evidence type="ECO:0000313" key="2">
    <source>
        <dbReference type="Proteomes" id="UP001596037"/>
    </source>
</evidence>
<sequence>MANLSQSQLQFTYGWRAGGGDNAHLTGHPDRDLLNRHEGYEVLHYLNTHLRSDMDALKAERMLQYLPSNLRSFQHITQWLNANWVQYA</sequence>
<name>A0ABW0NBU5_9BURK</name>